<dbReference type="AlphaFoldDB" id="A0AAD7U3U7"/>
<name>A0AAD7U3U7_9APHY</name>
<evidence type="ECO:0008006" key="6">
    <source>
        <dbReference type="Google" id="ProtNLM"/>
    </source>
</evidence>
<feature type="region of interest" description="Disordered" evidence="2">
    <location>
        <begin position="40"/>
        <end position="60"/>
    </location>
</feature>
<comment type="caution">
    <text evidence="4">The sequence shown here is derived from an EMBL/GenBank/DDBJ whole genome shotgun (WGS) entry which is preliminary data.</text>
</comment>
<dbReference type="CDD" id="cd13426">
    <property type="entry name" value="Peptidase_G1"/>
    <property type="match status" value="1"/>
</dbReference>
<feature type="chain" id="PRO_5041962809" description="Concanavalin A-like lectin/glucanase" evidence="3">
    <location>
        <begin position="20"/>
        <end position="280"/>
    </location>
</feature>
<evidence type="ECO:0000256" key="1">
    <source>
        <dbReference type="PIRSR" id="PIRSR600250-50"/>
    </source>
</evidence>
<dbReference type="GO" id="GO:0006508">
    <property type="term" value="P:proteolysis"/>
    <property type="evidence" value="ECO:0007669"/>
    <property type="project" value="InterPro"/>
</dbReference>
<feature type="active site" description="Proton acceptor" evidence="1">
    <location>
        <position position="210"/>
    </location>
</feature>
<dbReference type="Pfam" id="PF01828">
    <property type="entry name" value="Peptidase_A4"/>
    <property type="match status" value="1"/>
</dbReference>
<evidence type="ECO:0000256" key="3">
    <source>
        <dbReference type="SAM" id="SignalP"/>
    </source>
</evidence>
<evidence type="ECO:0000256" key="2">
    <source>
        <dbReference type="SAM" id="MobiDB-lite"/>
    </source>
</evidence>
<proteinExistence type="predicted"/>
<keyword evidence="3" id="KW-0732">Signal</keyword>
<dbReference type="Gene3D" id="2.60.120.700">
    <property type="entry name" value="Peptidase G1"/>
    <property type="match status" value="1"/>
</dbReference>
<organism evidence="4 5">
    <name type="scientific">Trametes cubensis</name>
    <dbReference type="NCBI Taxonomy" id="1111947"/>
    <lineage>
        <taxon>Eukaryota</taxon>
        <taxon>Fungi</taxon>
        <taxon>Dikarya</taxon>
        <taxon>Basidiomycota</taxon>
        <taxon>Agaricomycotina</taxon>
        <taxon>Agaricomycetes</taxon>
        <taxon>Polyporales</taxon>
        <taxon>Polyporaceae</taxon>
        <taxon>Trametes</taxon>
    </lineage>
</organism>
<dbReference type="InterPro" id="IPR013320">
    <property type="entry name" value="ConA-like_dom_sf"/>
</dbReference>
<accession>A0AAD7U3U7</accession>
<evidence type="ECO:0000313" key="4">
    <source>
        <dbReference type="EMBL" id="KAJ8502089.1"/>
    </source>
</evidence>
<gene>
    <name evidence="4" type="ORF">ONZ51_g183</name>
</gene>
<feature type="compositionally biased region" description="Low complexity" evidence="2">
    <location>
        <begin position="46"/>
        <end position="57"/>
    </location>
</feature>
<protein>
    <recommendedName>
        <fullName evidence="6">Concanavalin A-like lectin/glucanase</fullName>
    </recommendedName>
</protein>
<sequence length="280" mass="29639">MHLTTALTLALLFVSPVLGLPSTFASRAVKRGRPVLPSEVADKFKSSGTPTSGAASSHPTSFSSNWAGVVLPTPPAGENFTAVTGTFTVPTLAPSAYAATSIWVGIDGWNTDFNSDAQGLFQAGIDCWMENGKLSFDTWYEWVPDGSYNFTGFDISAGDVLTFSLVATSTTEGTINVENETTGQKISHVLDAPPIAHSQLALQSADWIMEDFFWYGQVPLADFGTIRFTDASAKTTGGKTVGLTDATIVDLVLDGSVSKTEVTVDSDSSATITYVSAFEF</sequence>
<dbReference type="PANTHER" id="PTHR37536">
    <property type="entry name" value="PUTATIVE (AFU_ORTHOLOGUE AFUA_3G02970)-RELATED"/>
    <property type="match status" value="1"/>
</dbReference>
<feature type="signal peptide" evidence="3">
    <location>
        <begin position="1"/>
        <end position="19"/>
    </location>
</feature>
<dbReference type="SUPFAM" id="SSF49899">
    <property type="entry name" value="Concanavalin A-like lectins/glucanases"/>
    <property type="match status" value="1"/>
</dbReference>
<dbReference type="EMBL" id="JAPEVG010000002">
    <property type="protein sequence ID" value="KAJ8502089.1"/>
    <property type="molecule type" value="Genomic_DNA"/>
</dbReference>
<keyword evidence="5" id="KW-1185">Reference proteome</keyword>
<reference evidence="4" key="1">
    <citation type="submission" date="2022-11" db="EMBL/GenBank/DDBJ databases">
        <title>Genome Sequence of Cubamyces cubensis.</title>
        <authorList>
            <person name="Buettner E."/>
        </authorList>
    </citation>
    <scope>NUCLEOTIDE SEQUENCE</scope>
    <source>
        <strain evidence="4">MPL-01</strain>
    </source>
</reference>
<dbReference type="InterPro" id="IPR000250">
    <property type="entry name" value="Peptidase_G1"/>
</dbReference>
<dbReference type="InterPro" id="IPR038656">
    <property type="entry name" value="Peptidase_G1_sf"/>
</dbReference>
<dbReference type="Proteomes" id="UP001215151">
    <property type="component" value="Unassembled WGS sequence"/>
</dbReference>
<dbReference type="GO" id="GO:0070007">
    <property type="term" value="F:glutamic-type endopeptidase activity"/>
    <property type="evidence" value="ECO:0007669"/>
    <property type="project" value="InterPro"/>
</dbReference>
<dbReference type="PANTHER" id="PTHR37536:SF1">
    <property type="entry name" value="ASPERGILLOPEPSIN, PUTAITVE (AFU_ORTHOLOGUE AFUA_7G01200)"/>
    <property type="match status" value="1"/>
</dbReference>
<evidence type="ECO:0000313" key="5">
    <source>
        <dbReference type="Proteomes" id="UP001215151"/>
    </source>
</evidence>